<feature type="coiled-coil region" evidence="1">
    <location>
        <begin position="229"/>
        <end position="316"/>
    </location>
</feature>
<accession>A0A9P6MJD8</accession>
<comment type="caution">
    <text evidence="3">The sequence shown here is derived from an EMBL/GenBank/DDBJ whole genome shotgun (WGS) entry which is preliminary data.</text>
</comment>
<keyword evidence="2" id="KW-1133">Transmembrane helix</keyword>
<dbReference type="OrthoDB" id="310870at2759"/>
<feature type="transmembrane region" description="Helical" evidence="2">
    <location>
        <begin position="42"/>
        <end position="60"/>
    </location>
</feature>
<evidence type="ECO:0000256" key="2">
    <source>
        <dbReference type="SAM" id="Phobius"/>
    </source>
</evidence>
<feature type="transmembrane region" description="Helical" evidence="2">
    <location>
        <begin position="80"/>
        <end position="102"/>
    </location>
</feature>
<dbReference type="Proteomes" id="UP000749646">
    <property type="component" value="Unassembled WGS sequence"/>
</dbReference>
<feature type="transmembrane region" description="Helical" evidence="2">
    <location>
        <begin position="155"/>
        <end position="177"/>
    </location>
</feature>
<evidence type="ECO:0008006" key="5">
    <source>
        <dbReference type="Google" id="ProtNLM"/>
    </source>
</evidence>
<keyword evidence="2" id="KW-0472">Membrane</keyword>
<evidence type="ECO:0000256" key="1">
    <source>
        <dbReference type="SAM" id="Coils"/>
    </source>
</evidence>
<proteinExistence type="predicted"/>
<dbReference type="AlphaFoldDB" id="A0A9P6MJD8"/>
<feature type="non-terminal residue" evidence="3">
    <location>
        <position position="323"/>
    </location>
</feature>
<sequence length="323" mass="37203">SQYNFISLAAAICPIFGCFLFLMTAPGEIHEDTGVDGGPSQIWIMAFSIFFLYFDMLLELRVMRHFGVTVNIISNITRRILCFMLIFALALVGFTHALMYVLHTRRYRPCENDSCEYIDYPPEYPTEFFSALSATYFFLAGRYEPINVSFEKGTYGFKLMMVVFYFYSSILFFNILIEVETHVMTKSDRKRSDYYPKQIYYWASEEQVVKFHSKYSVCDASSGSYFHGIDEVKQELANLKEHIASSRDNDEVRQELANLKAHVASSRDSDDVKQELVNLKAQVASSRDNDEVKQELVEVKQELGELKELVKNLVSQLKANVSS</sequence>
<organism evidence="3 4">
    <name type="scientific">Modicella reniformis</name>
    <dbReference type="NCBI Taxonomy" id="1440133"/>
    <lineage>
        <taxon>Eukaryota</taxon>
        <taxon>Fungi</taxon>
        <taxon>Fungi incertae sedis</taxon>
        <taxon>Mucoromycota</taxon>
        <taxon>Mortierellomycotina</taxon>
        <taxon>Mortierellomycetes</taxon>
        <taxon>Mortierellales</taxon>
        <taxon>Mortierellaceae</taxon>
        <taxon>Modicella</taxon>
    </lineage>
</organism>
<protein>
    <recommendedName>
        <fullName evidence="5">Ion transport domain-containing protein</fullName>
    </recommendedName>
</protein>
<dbReference type="EMBL" id="JAAAHW010000289">
    <property type="protein sequence ID" value="KAG0004132.1"/>
    <property type="molecule type" value="Genomic_DNA"/>
</dbReference>
<keyword evidence="4" id="KW-1185">Reference proteome</keyword>
<evidence type="ECO:0000313" key="3">
    <source>
        <dbReference type="EMBL" id="KAG0004132.1"/>
    </source>
</evidence>
<gene>
    <name evidence="3" type="ORF">BGZ65_000871</name>
</gene>
<keyword evidence="1" id="KW-0175">Coiled coil</keyword>
<keyword evidence="2" id="KW-0812">Transmembrane</keyword>
<feature type="transmembrane region" description="Helical" evidence="2">
    <location>
        <begin position="5"/>
        <end position="22"/>
    </location>
</feature>
<name>A0A9P6MJD8_9FUNG</name>
<reference evidence="3" key="1">
    <citation type="journal article" date="2020" name="Fungal Divers.">
        <title>Resolving the Mortierellaceae phylogeny through synthesis of multi-gene phylogenetics and phylogenomics.</title>
        <authorList>
            <person name="Vandepol N."/>
            <person name="Liber J."/>
            <person name="Desiro A."/>
            <person name="Na H."/>
            <person name="Kennedy M."/>
            <person name="Barry K."/>
            <person name="Grigoriev I.V."/>
            <person name="Miller A.N."/>
            <person name="O'Donnell K."/>
            <person name="Stajich J.E."/>
            <person name="Bonito G."/>
        </authorList>
    </citation>
    <scope>NUCLEOTIDE SEQUENCE</scope>
    <source>
        <strain evidence="3">MES-2147</strain>
    </source>
</reference>
<evidence type="ECO:0000313" key="4">
    <source>
        <dbReference type="Proteomes" id="UP000749646"/>
    </source>
</evidence>